<proteinExistence type="inferred from homology"/>
<evidence type="ECO:0000256" key="2">
    <source>
        <dbReference type="ARBA" id="ARBA00022679"/>
    </source>
</evidence>
<dbReference type="Gene3D" id="3.90.550.10">
    <property type="entry name" value="Spore Coat Polysaccharide Biosynthesis Protein SpsA, Chain A"/>
    <property type="match status" value="1"/>
</dbReference>
<name>A0A432MNE4_9BACT</name>
<dbReference type="HAMAP" id="MF_00316">
    <property type="entry name" value="MobA"/>
    <property type="match status" value="1"/>
</dbReference>
<evidence type="ECO:0000256" key="1">
    <source>
        <dbReference type="ARBA" id="ARBA00022490"/>
    </source>
</evidence>
<evidence type="ECO:0000313" key="10">
    <source>
        <dbReference type="EMBL" id="RUL88769.1"/>
    </source>
</evidence>
<comment type="similarity">
    <text evidence="8">Belongs to the MobA family.</text>
</comment>
<evidence type="ECO:0000256" key="3">
    <source>
        <dbReference type="ARBA" id="ARBA00022723"/>
    </source>
</evidence>
<dbReference type="InterPro" id="IPR013482">
    <property type="entry name" value="Molybde_CF_guanTrfase"/>
</dbReference>
<evidence type="ECO:0000256" key="7">
    <source>
        <dbReference type="ARBA" id="ARBA00023150"/>
    </source>
</evidence>
<dbReference type="InterPro" id="IPR025877">
    <property type="entry name" value="MobA-like_NTP_Trfase"/>
</dbReference>
<evidence type="ECO:0000256" key="4">
    <source>
        <dbReference type="ARBA" id="ARBA00022741"/>
    </source>
</evidence>
<comment type="domain">
    <text evidence="8">The N-terminal domain determines nucleotide recognition and specific binding, while the C-terminal domain determines the specific binding to the target protein.</text>
</comment>
<dbReference type="EC" id="2.7.7.77" evidence="8"/>
<dbReference type="GO" id="GO:0006777">
    <property type="term" value="P:Mo-molybdopterin cofactor biosynthetic process"/>
    <property type="evidence" value="ECO:0007669"/>
    <property type="project" value="UniProtKB-KW"/>
</dbReference>
<comment type="cofactor">
    <cofactor evidence="8">
        <name>Mg(2+)</name>
        <dbReference type="ChEBI" id="CHEBI:18420"/>
    </cofactor>
</comment>
<feature type="domain" description="MobA-like NTP transferase" evidence="9">
    <location>
        <begin position="6"/>
        <end position="160"/>
    </location>
</feature>
<keyword evidence="6 8" id="KW-0342">GTP-binding</keyword>
<dbReference type="Proteomes" id="UP000280296">
    <property type="component" value="Unassembled WGS sequence"/>
</dbReference>
<comment type="caution">
    <text evidence="10">The sequence shown here is derived from an EMBL/GenBank/DDBJ whole genome shotgun (WGS) entry which is preliminary data.</text>
</comment>
<keyword evidence="7 8" id="KW-0501">Molybdenum cofactor biosynthesis</keyword>
<evidence type="ECO:0000256" key="5">
    <source>
        <dbReference type="ARBA" id="ARBA00022842"/>
    </source>
</evidence>
<evidence type="ECO:0000259" key="9">
    <source>
        <dbReference type="Pfam" id="PF12804"/>
    </source>
</evidence>
<comment type="function">
    <text evidence="8">Transfers a GMP moiety from GTP to Mo-molybdopterin (Mo-MPT) cofactor (Moco or molybdenum cofactor) to form Mo-molybdopterin guanine dinucleotide (Mo-MGD) cofactor.</text>
</comment>
<evidence type="ECO:0000256" key="6">
    <source>
        <dbReference type="ARBA" id="ARBA00023134"/>
    </source>
</evidence>
<dbReference type="InterPro" id="IPR029044">
    <property type="entry name" value="Nucleotide-diphossugar_trans"/>
</dbReference>
<evidence type="ECO:0000313" key="11">
    <source>
        <dbReference type="Proteomes" id="UP000280296"/>
    </source>
</evidence>
<dbReference type="PANTHER" id="PTHR19136">
    <property type="entry name" value="MOLYBDENUM COFACTOR GUANYLYLTRANSFERASE"/>
    <property type="match status" value="1"/>
</dbReference>
<dbReference type="GO" id="GO:0005525">
    <property type="term" value="F:GTP binding"/>
    <property type="evidence" value="ECO:0007669"/>
    <property type="project" value="UniProtKB-UniRule"/>
</dbReference>
<dbReference type="GO" id="GO:0061603">
    <property type="term" value="F:molybdenum cofactor guanylyltransferase activity"/>
    <property type="evidence" value="ECO:0007669"/>
    <property type="project" value="UniProtKB-EC"/>
</dbReference>
<dbReference type="EMBL" id="RYZH01000007">
    <property type="protein sequence ID" value="RUL88769.1"/>
    <property type="molecule type" value="Genomic_DNA"/>
</dbReference>
<dbReference type="GO" id="GO:0046872">
    <property type="term" value="F:metal ion binding"/>
    <property type="evidence" value="ECO:0007669"/>
    <property type="project" value="UniProtKB-KW"/>
</dbReference>
<comment type="subcellular location">
    <subcellularLocation>
        <location evidence="8">Cytoplasm</location>
    </subcellularLocation>
</comment>
<keyword evidence="4 8" id="KW-0547">Nucleotide-binding</keyword>
<dbReference type="AlphaFoldDB" id="A0A432MNE4"/>
<dbReference type="Pfam" id="PF12804">
    <property type="entry name" value="NTP_transf_3"/>
    <property type="match status" value="1"/>
</dbReference>
<evidence type="ECO:0000256" key="8">
    <source>
        <dbReference type="HAMAP-Rule" id="MF_00316"/>
    </source>
</evidence>
<organism evidence="10 11">
    <name type="scientific">Tautonia sociabilis</name>
    <dbReference type="NCBI Taxonomy" id="2080755"/>
    <lineage>
        <taxon>Bacteria</taxon>
        <taxon>Pseudomonadati</taxon>
        <taxon>Planctomycetota</taxon>
        <taxon>Planctomycetia</taxon>
        <taxon>Isosphaerales</taxon>
        <taxon>Isosphaeraceae</taxon>
        <taxon>Tautonia</taxon>
    </lineage>
</organism>
<dbReference type="OrthoDB" id="9788394at2"/>
<gene>
    <name evidence="8" type="primary">mobA</name>
    <name evidence="10" type="ORF">TsocGM_05270</name>
</gene>
<dbReference type="SUPFAM" id="SSF53448">
    <property type="entry name" value="Nucleotide-diphospho-sugar transferases"/>
    <property type="match status" value="1"/>
</dbReference>
<dbReference type="CDD" id="cd02503">
    <property type="entry name" value="MobA"/>
    <property type="match status" value="1"/>
</dbReference>
<keyword evidence="2 8" id="KW-0808">Transferase</keyword>
<comment type="caution">
    <text evidence="8">Lacks conserved residue(s) required for the propagation of feature annotation.</text>
</comment>
<keyword evidence="5 8" id="KW-0460">Magnesium</keyword>
<protein>
    <recommendedName>
        <fullName evidence="8">Probable molybdenum cofactor guanylyltransferase</fullName>
        <shortName evidence="8">MoCo guanylyltransferase</shortName>
        <ecNumber evidence="8">2.7.7.77</ecNumber>
    </recommendedName>
    <alternativeName>
        <fullName evidence="8">GTP:molybdopterin guanylyltransferase</fullName>
    </alternativeName>
    <alternativeName>
        <fullName evidence="8">Mo-MPT guanylyltransferase</fullName>
    </alternativeName>
    <alternativeName>
        <fullName evidence="8">Molybdopterin guanylyltransferase</fullName>
    </alternativeName>
    <alternativeName>
        <fullName evidence="8">Molybdopterin-guanine dinucleotide synthase</fullName>
        <shortName evidence="8">MGD synthase</shortName>
    </alternativeName>
</protein>
<dbReference type="GO" id="GO:0005737">
    <property type="term" value="C:cytoplasm"/>
    <property type="evidence" value="ECO:0007669"/>
    <property type="project" value="UniProtKB-SubCell"/>
</dbReference>
<keyword evidence="10" id="KW-0548">Nucleotidyltransferase</keyword>
<feature type="binding site" evidence="8">
    <location>
        <begin position="9"/>
        <end position="11"/>
    </location>
    <ligand>
        <name>GTP</name>
        <dbReference type="ChEBI" id="CHEBI:37565"/>
    </ligand>
</feature>
<accession>A0A432MNE4</accession>
<reference evidence="10 11" key="1">
    <citation type="submission" date="2018-12" db="EMBL/GenBank/DDBJ databases">
        <authorList>
            <person name="Toschakov S.V."/>
        </authorList>
    </citation>
    <scope>NUCLEOTIDE SEQUENCE [LARGE SCALE GENOMIC DNA]</scope>
    <source>
        <strain evidence="10 11">GM2012</strain>
    </source>
</reference>
<comment type="catalytic activity">
    <reaction evidence="8">
        <text>Mo-molybdopterin + GTP + H(+) = Mo-molybdopterin guanine dinucleotide + diphosphate</text>
        <dbReference type="Rhea" id="RHEA:34243"/>
        <dbReference type="ChEBI" id="CHEBI:15378"/>
        <dbReference type="ChEBI" id="CHEBI:33019"/>
        <dbReference type="ChEBI" id="CHEBI:37565"/>
        <dbReference type="ChEBI" id="CHEBI:71302"/>
        <dbReference type="ChEBI" id="CHEBI:71310"/>
        <dbReference type="EC" id="2.7.7.77"/>
    </reaction>
</comment>
<feature type="binding site" evidence="8">
    <location>
        <position position="21"/>
    </location>
    <ligand>
        <name>GTP</name>
        <dbReference type="ChEBI" id="CHEBI:37565"/>
    </ligand>
</feature>
<reference evidence="10 11" key="2">
    <citation type="submission" date="2019-01" db="EMBL/GenBank/DDBJ databases">
        <title>Tautonia sociabilis, a novel thermotolerant planctomycete of Isosphaeraceae family, isolated from a 4000 m deep subterranean habitat.</title>
        <authorList>
            <person name="Kovaleva O.L."/>
            <person name="Elcheninov A.G."/>
            <person name="Van Heerden E."/>
            <person name="Toshchakov S.V."/>
            <person name="Novikov A."/>
            <person name="Bonch-Osmolovskaya E.A."/>
            <person name="Kublanov I.V."/>
        </authorList>
    </citation>
    <scope>NUCLEOTIDE SEQUENCE [LARGE SCALE GENOMIC DNA]</scope>
    <source>
        <strain evidence="10 11">GM2012</strain>
    </source>
</reference>
<feature type="binding site" evidence="8">
    <location>
        <position position="101"/>
    </location>
    <ligand>
        <name>GTP</name>
        <dbReference type="ChEBI" id="CHEBI:37565"/>
    </ligand>
</feature>
<feature type="binding site" evidence="8">
    <location>
        <position position="101"/>
    </location>
    <ligand>
        <name>Mg(2+)</name>
        <dbReference type="ChEBI" id="CHEBI:18420"/>
    </ligand>
</feature>
<dbReference type="RefSeq" id="WP_126724257.1">
    <property type="nucleotide sequence ID" value="NZ_RYZH01000007.1"/>
</dbReference>
<sequence length="206" mass="22164">MTGLSAVVLCGGESRRMGRPKAWLPFGSELLLPRVVRLVGRVADPVVVVASPDQDLPPLPGNVNVLERRDPVPFRGPLQGLSSGLAALAESGTLVYATGTDAPFLQPGWVTRLAELIGDDDLAIPFVAGQYHPLAALYRRSTVLPAADALLAAGRLRPVFLMERLRTRVVTADELRPVDPTLATLLNLNTPEDYERALAQERSDEG</sequence>
<keyword evidence="3 8" id="KW-0479">Metal-binding</keyword>
<keyword evidence="1 8" id="KW-0963">Cytoplasm</keyword>
<keyword evidence="11" id="KW-1185">Reference proteome</keyword>
<dbReference type="PANTHER" id="PTHR19136:SF81">
    <property type="entry name" value="MOLYBDENUM COFACTOR GUANYLYLTRANSFERASE"/>
    <property type="match status" value="1"/>
</dbReference>